<dbReference type="AlphaFoldDB" id="A0A4Y7RI79"/>
<gene>
    <name evidence="1" type="ORF">Psch_02077</name>
</gene>
<comment type="caution">
    <text evidence="1">The sequence shown here is derived from an EMBL/GenBank/DDBJ whole genome shotgun (WGS) entry which is preliminary data.</text>
</comment>
<evidence type="ECO:0000313" key="1">
    <source>
        <dbReference type="EMBL" id="TEB08513.1"/>
    </source>
</evidence>
<reference evidence="1 2" key="1">
    <citation type="journal article" date="2018" name="Environ. Microbiol.">
        <title>Novel energy conservation strategies and behaviour of Pelotomaculum schinkii driving syntrophic propionate catabolism.</title>
        <authorList>
            <person name="Hidalgo-Ahumada C.A.P."/>
            <person name="Nobu M.K."/>
            <person name="Narihiro T."/>
            <person name="Tamaki H."/>
            <person name="Liu W.T."/>
            <person name="Kamagata Y."/>
            <person name="Stams A.J.M."/>
            <person name="Imachi H."/>
            <person name="Sousa D.Z."/>
        </authorList>
    </citation>
    <scope>NUCLEOTIDE SEQUENCE [LARGE SCALE GENOMIC DNA]</scope>
    <source>
        <strain evidence="1 2">HH</strain>
    </source>
</reference>
<evidence type="ECO:0000313" key="2">
    <source>
        <dbReference type="Proteomes" id="UP000298324"/>
    </source>
</evidence>
<sequence length="43" mass="5002">MMITPLSSQQLKGVLLNSHTVFLWGHVANEFTPTFFWVLEAYF</sequence>
<proteinExistence type="predicted"/>
<accession>A0A4Y7RI79</accession>
<dbReference type="Proteomes" id="UP000298324">
    <property type="component" value="Unassembled WGS sequence"/>
</dbReference>
<organism evidence="1 2">
    <name type="scientific">Pelotomaculum schinkii</name>
    <dbReference type="NCBI Taxonomy" id="78350"/>
    <lineage>
        <taxon>Bacteria</taxon>
        <taxon>Bacillati</taxon>
        <taxon>Bacillota</taxon>
        <taxon>Clostridia</taxon>
        <taxon>Eubacteriales</taxon>
        <taxon>Desulfotomaculaceae</taxon>
        <taxon>Pelotomaculum</taxon>
    </lineage>
</organism>
<dbReference type="EMBL" id="QFGA01000001">
    <property type="protein sequence ID" value="TEB08513.1"/>
    <property type="molecule type" value="Genomic_DNA"/>
</dbReference>
<name>A0A4Y7RI79_9FIRM</name>
<keyword evidence="2" id="KW-1185">Reference proteome</keyword>
<protein>
    <submittedName>
        <fullName evidence="1">Uncharacterized protein</fullName>
    </submittedName>
</protein>